<dbReference type="PANTHER" id="PTHR23135:SF4">
    <property type="entry name" value="UDP-N-ACETYLMURAMOYL-L-ALANYL-D-GLUTAMATE--2,6-DIAMINOPIMELATE LIGASE MURE HOMOLOG, CHLOROPLASTIC"/>
    <property type="match status" value="1"/>
</dbReference>
<comment type="pathway">
    <text evidence="1">Cell wall biogenesis; peptidoglycan biosynthesis.</text>
</comment>
<evidence type="ECO:0000256" key="4">
    <source>
        <dbReference type="ARBA" id="ARBA00022840"/>
    </source>
</evidence>
<name>A0A1H3PAQ4_9FIRM</name>
<dbReference type="InterPro" id="IPR036565">
    <property type="entry name" value="Mur-like_cat_sf"/>
</dbReference>
<dbReference type="Pfam" id="PF02875">
    <property type="entry name" value="Mur_ligase_C"/>
    <property type="match status" value="1"/>
</dbReference>
<dbReference type="RefSeq" id="WP_091729186.1">
    <property type="nucleotide sequence ID" value="NZ_FNQE01000013.1"/>
</dbReference>
<feature type="domain" description="Mur ligase C-terminal" evidence="5">
    <location>
        <begin position="241"/>
        <end position="375"/>
    </location>
</feature>
<dbReference type="OrthoDB" id="1706403at2"/>
<gene>
    <name evidence="7" type="ORF">SAMN05660462_01437</name>
</gene>
<evidence type="ECO:0000256" key="2">
    <source>
        <dbReference type="ARBA" id="ARBA00022598"/>
    </source>
</evidence>
<dbReference type="Proteomes" id="UP000198625">
    <property type="component" value="Unassembled WGS sequence"/>
</dbReference>
<dbReference type="SUPFAM" id="SSF53244">
    <property type="entry name" value="MurD-like peptide ligases, peptide-binding domain"/>
    <property type="match status" value="1"/>
</dbReference>
<evidence type="ECO:0000259" key="6">
    <source>
        <dbReference type="Pfam" id="PF08245"/>
    </source>
</evidence>
<keyword evidence="8" id="KW-1185">Reference proteome</keyword>
<feature type="domain" description="Mur ligase central" evidence="6">
    <location>
        <begin position="11"/>
        <end position="217"/>
    </location>
</feature>
<dbReference type="STRING" id="415015.SAMN05660462_01437"/>
<proteinExistence type="predicted"/>
<keyword evidence="4" id="KW-0067">ATP-binding</keyword>
<dbReference type="GO" id="GO:0005524">
    <property type="term" value="F:ATP binding"/>
    <property type="evidence" value="ECO:0007669"/>
    <property type="project" value="UniProtKB-KW"/>
</dbReference>
<dbReference type="Pfam" id="PF08245">
    <property type="entry name" value="Mur_ligase_M"/>
    <property type="match status" value="1"/>
</dbReference>
<dbReference type="PANTHER" id="PTHR23135">
    <property type="entry name" value="MUR LIGASE FAMILY MEMBER"/>
    <property type="match status" value="1"/>
</dbReference>
<dbReference type="AlphaFoldDB" id="A0A1H3PAQ4"/>
<evidence type="ECO:0000259" key="5">
    <source>
        <dbReference type="Pfam" id="PF02875"/>
    </source>
</evidence>
<dbReference type="PROSITE" id="PS01011">
    <property type="entry name" value="FOLYLPOLYGLU_SYNT_1"/>
    <property type="match status" value="1"/>
</dbReference>
<protein>
    <submittedName>
        <fullName evidence="7">UDP-N-acetylmuramoylalanyl-D-glutamate--2,6-diaminopimelate ligase</fullName>
    </submittedName>
</protein>
<organism evidence="7 8">
    <name type="scientific">Proteiniborus ethanoligenes</name>
    <dbReference type="NCBI Taxonomy" id="415015"/>
    <lineage>
        <taxon>Bacteria</taxon>
        <taxon>Bacillati</taxon>
        <taxon>Bacillota</taxon>
        <taxon>Clostridia</taxon>
        <taxon>Eubacteriales</taxon>
        <taxon>Proteiniborus</taxon>
    </lineage>
</organism>
<reference evidence="8" key="1">
    <citation type="submission" date="2016-10" db="EMBL/GenBank/DDBJ databases">
        <authorList>
            <person name="Varghese N."/>
            <person name="Submissions S."/>
        </authorList>
    </citation>
    <scope>NUCLEOTIDE SEQUENCE [LARGE SCALE GENOMIC DNA]</scope>
    <source>
        <strain evidence="8">DSM 21650</strain>
    </source>
</reference>
<sequence length="390" mass="44303">MKTNGVTVIGITGTNGKTTTSYILKHVLKNAGIRTEVFSSSEMNFYEKNRDKSLPKETIQNALKKIENKKIDVCIIEISPKLIETGEISHINFDIIIHINIELESVTPIERDNYVRFKKTIFKLLKTNGISIINIDDREGLKLIEDNYNTIVLTYGLGSKSSITASSLKLSHDISFNLCIQRGLTAINRLEIEPMEIPLKIKLMGRHNIYNSLAAICGALCLGVNPYNINRYLSDFIGIDRRLEVIYEKEYMIIDNYSHNPSAYEAVFETIQSLDFSKLIIIDAIKIKGNTEMNKYNAKAIASWYSTFENIKLIISLSRDTTEEKEKALDDAIKGYKLVLDELSIDYLIFDTLEEAIIKALEIVDKKDLILLLGAEEMNKGKDILFKKIQ</sequence>
<evidence type="ECO:0000256" key="1">
    <source>
        <dbReference type="ARBA" id="ARBA00004752"/>
    </source>
</evidence>
<dbReference type="Gene3D" id="3.40.1190.10">
    <property type="entry name" value="Mur-like, catalytic domain"/>
    <property type="match status" value="1"/>
</dbReference>
<dbReference type="Gene3D" id="3.90.190.20">
    <property type="entry name" value="Mur ligase, C-terminal domain"/>
    <property type="match status" value="1"/>
</dbReference>
<evidence type="ECO:0000313" key="8">
    <source>
        <dbReference type="Proteomes" id="UP000198625"/>
    </source>
</evidence>
<dbReference type="InterPro" id="IPR036615">
    <property type="entry name" value="Mur_ligase_C_dom_sf"/>
</dbReference>
<keyword evidence="3" id="KW-0547">Nucleotide-binding</keyword>
<dbReference type="InterPro" id="IPR018109">
    <property type="entry name" value="Folylpolyglutamate_synth_CS"/>
</dbReference>
<dbReference type="SUPFAM" id="SSF53623">
    <property type="entry name" value="MurD-like peptide ligases, catalytic domain"/>
    <property type="match status" value="1"/>
</dbReference>
<dbReference type="InterPro" id="IPR004101">
    <property type="entry name" value="Mur_ligase_C"/>
</dbReference>
<evidence type="ECO:0000313" key="7">
    <source>
        <dbReference type="EMBL" id="SDY98023.1"/>
    </source>
</evidence>
<dbReference type="GO" id="GO:0004326">
    <property type="term" value="F:tetrahydrofolylpolyglutamate synthase activity"/>
    <property type="evidence" value="ECO:0007669"/>
    <property type="project" value="InterPro"/>
</dbReference>
<evidence type="ECO:0000256" key="3">
    <source>
        <dbReference type="ARBA" id="ARBA00022741"/>
    </source>
</evidence>
<dbReference type="EMBL" id="FNQE01000013">
    <property type="protein sequence ID" value="SDY98023.1"/>
    <property type="molecule type" value="Genomic_DNA"/>
</dbReference>
<dbReference type="InterPro" id="IPR013221">
    <property type="entry name" value="Mur_ligase_cen"/>
</dbReference>
<accession>A0A1H3PAQ4</accession>
<keyword evidence="2 7" id="KW-0436">Ligase</keyword>